<dbReference type="InterPro" id="IPR001005">
    <property type="entry name" value="SANT/Myb"/>
</dbReference>
<dbReference type="Gene3D" id="1.10.10.60">
    <property type="entry name" value="Homeodomain-like"/>
    <property type="match status" value="2"/>
</dbReference>
<dbReference type="EMBL" id="HG994594">
    <property type="protein sequence ID" value="CAF2862468.1"/>
    <property type="molecule type" value="Genomic_DNA"/>
</dbReference>
<dbReference type="GO" id="GO:0030544">
    <property type="term" value="F:Hsp70 protein binding"/>
    <property type="evidence" value="ECO:0007669"/>
    <property type="project" value="InterPro"/>
</dbReference>
<dbReference type="CDD" id="cd00167">
    <property type="entry name" value="SANT"/>
    <property type="match status" value="1"/>
</dbReference>
<evidence type="ECO:0000313" key="4">
    <source>
        <dbReference type="Proteomes" id="UP000675881"/>
    </source>
</evidence>
<dbReference type="GO" id="GO:0051083">
    <property type="term" value="P:'de novo' cotranslational protein folding"/>
    <property type="evidence" value="ECO:0007669"/>
    <property type="project" value="InterPro"/>
</dbReference>
<dbReference type="AlphaFoldDB" id="A0A7R8CM15"/>
<evidence type="ECO:0000256" key="1">
    <source>
        <dbReference type="ARBA" id="ARBA00004123"/>
    </source>
</evidence>
<reference evidence="3" key="1">
    <citation type="submission" date="2021-02" db="EMBL/GenBank/DDBJ databases">
        <authorList>
            <person name="Bekaert M."/>
        </authorList>
    </citation>
    <scope>NUCLEOTIDE SEQUENCE</scope>
    <source>
        <strain evidence="3">IoA-00</strain>
    </source>
</reference>
<dbReference type="SMART" id="SM00717">
    <property type="entry name" value="SANT"/>
    <property type="match status" value="1"/>
</dbReference>
<dbReference type="InterPro" id="IPR017930">
    <property type="entry name" value="Myb_dom"/>
</dbReference>
<dbReference type="GO" id="GO:0005634">
    <property type="term" value="C:nucleus"/>
    <property type="evidence" value="ECO:0007669"/>
    <property type="project" value="UniProtKB-SubCell"/>
</dbReference>
<evidence type="ECO:0000313" key="3">
    <source>
        <dbReference type="EMBL" id="CAF2862468.1"/>
    </source>
</evidence>
<dbReference type="PANTHER" id="PTHR43999:SF1">
    <property type="entry name" value="DNAJ HOMOLOG SUBFAMILY C MEMBER 2"/>
    <property type="match status" value="1"/>
</dbReference>
<protein>
    <submittedName>
        <fullName evidence="3">DNAJC2</fullName>
    </submittedName>
</protein>
<organism evidence="3 4">
    <name type="scientific">Lepeophtheirus salmonis</name>
    <name type="common">Salmon louse</name>
    <name type="synonym">Caligus salmonis</name>
    <dbReference type="NCBI Taxonomy" id="72036"/>
    <lineage>
        <taxon>Eukaryota</taxon>
        <taxon>Metazoa</taxon>
        <taxon>Ecdysozoa</taxon>
        <taxon>Arthropoda</taxon>
        <taxon>Crustacea</taxon>
        <taxon>Multicrustacea</taxon>
        <taxon>Hexanauplia</taxon>
        <taxon>Copepoda</taxon>
        <taxon>Siphonostomatoida</taxon>
        <taxon>Caligidae</taxon>
        <taxon>Lepeophtheirus</taxon>
    </lineage>
</organism>
<dbReference type="Proteomes" id="UP000675881">
    <property type="component" value="Chromosome 15"/>
</dbReference>
<dbReference type="InterPro" id="IPR009057">
    <property type="entry name" value="Homeodomain-like_sf"/>
</dbReference>
<proteinExistence type="predicted"/>
<dbReference type="GO" id="GO:0043022">
    <property type="term" value="F:ribosome binding"/>
    <property type="evidence" value="ECO:0007669"/>
    <property type="project" value="InterPro"/>
</dbReference>
<sequence length="179" mass="21046">MREKERVEQERIEAEAKAKADAAKKKNETLKKALKKREKTLRTNQRWEVIASYINQHTQTPEIERKAKETLVKAKELQQGNFHMSTLKEEVNKKAYENLEKQKKQRDVKVDDYEASTRMDSAAEVQGINVNPWSQEEQALFEQALKTHPSSLGSVRWERISETLPSRSKKDCMRRYKKN</sequence>
<dbReference type="PROSITE" id="PS51294">
    <property type="entry name" value="HTH_MYB"/>
    <property type="match status" value="1"/>
</dbReference>
<keyword evidence="2" id="KW-0175">Coiled coil</keyword>
<keyword evidence="4" id="KW-1185">Reference proteome</keyword>
<feature type="coiled-coil region" evidence="2">
    <location>
        <begin position="4"/>
        <end position="40"/>
    </location>
</feature>
<dbReference type="PROSITE" id="PS50090">
    <property type="entry name" value="MYB_LIKE"/>
    <property type="match status" value="1"/>
</dbReference>
<dbReference type="PANTHER" id="PTHR43999">
    <property type="entry name" value="DNAJ HOMOLOG SUBFAMILY C MEMBER 2"/>
    <property type="match status" value="1"/>
</dbReference>
<accession>A0A7R8CM15</accession>
<evidence type="ECO:0000256" key="2">
    <source>
        <dbReference type="SAM" id="Coils"/>
    </source>
</evidence>
<dbReference type="GO" id="GO:0005829">
    <property type="term" value="C:cytosol"/>
    <property type="evidence" value="ECO:0007669"/>
    <property type="project" value="TreeGrafter"/>
</dbReference>
<dbReference type="OrthoDB" id="1690618at2759"/>
<comment type="subcellular location">
    <subcellularLocation>
        <location evidence="1">Nucleus</location>
    </subcellularLocation>
</comment>
<dbReference type="GO" id="GO:0006450">
    <property type="term" value="P:regulation of translational fidelity"/>
    <property type="evidence" value="ECO:0007669"/>
    <property type="project" value="InterPro"/>
</dbReference>
<name>A0A7R8CM15_LEPSM</name>
<dbReference type="InterPro" id="IPR044634">
    <property type="entry name" value="Zuotin/DnaJC2"/>
</dbReference>
<dbReference type="Pfam" id="PF00249">
    <property type="entry name" value="Myb_DNA-binding"/>
    <property type="match status" value="1"/>
</dbReference>
<dbReference type="SUPFAM" id="SSF46689">
    <property type="entry name" value="Homeodomain-like"/>
    <property type="match status" value="1"/>
</dbReference>
<gene>
    <name evidence="3" type="ORF">LSAA_6059</name>
</gene>